<protein>
    <submittedName>
        <fullName evidence="1">Uncharacterized protein</fullName>
    </submittedName>
</protein>
<gene>
    <name evidence="1" type="ORF">HDF12_000465</name>
</gene>
<accession>A0A7Y9T816</accession>
<organism evidence="1 2">
    <name type="scientific">Tunturiibacter lichenicola</name>
    <dbReference type="NCBI Taxonomy" id="2051959"/>
    <lineage>
        <taxon>Bacteria</taxon>
        <taxon>Pseudomonadati</taxon>
        <taxon>Acidobacteriota</taxon>
        <taxon>Terriglobia</taxon>
        <taxon>Terriglobales</taxon>
        <taxon>Acidobacteriaceae</taxon>
        <taxon>Tunturiibacter</taxon>
    </lineage>
</organism>
<sequence>MLRVDCFQFFKLGQKIHPLKSIKDEELVSQVWFEVYQTKQALTEFFQTFPLRISRDPAQKLYEALTRIVPDDLSALDLGGGEEGWKTVSYRGFSVRQSASDLETVLAAELNNFDTYFVSQKGSFSTPDLI</sequence>
<evidence type="ECO:0000313" key="2">
    <source>
        <dbReference type="Proteomes" id="UP000534186"/>
    </source>
</evidence>
<dbReference type="AlphaFoldDB" id="A0A7Y9T816"/>
<proteinExistence type="predicted"/>
<name>A0A7Y9T816_9BACT</name>
<comment type="caution">
    <text evidence="1">The sequence shown here is derived from an EMBL/GenBank/DDBJ whole genome shotgun (WGS) entry which is preliminary data.</text>
</comment>
<evidence type="ECO:0000313" key="1">
    <source>
        <dbReference type="EMBL" id="NYF50100.1"/>
    </source>
</evidence>
<dbReference type="Proteomes" id="UP000534186">
    <property type="component" value="Unassembled WGS sequence"/>
</dbReference>
<dbReference type="EMBL" id="JACCCV010000001">
    <property type="protein sequence ID" value="NYF50100.1"/>
    <property type="molecule type" value="Genomic_DNA"/>
</dbReference>
<reference evidence="1 2" key="1">
    <citation type="submission" date="2020-07" db="EMBL/GenBank/DDBJ databases">
        <title>Genomic Encyclopedia of Type Strains, Phase IV (KMG-V): Genome sequencing to study the core and pangenomes of soil and plant-associated prokaryotes.</title>
        <authorList>
            <person name="Whitman W."/>
        </authorList>
    </citation>
    <scope>NUCLEOTIDE SEQUENCE [LARGE SCALE GENOMIC DNA]</scope>
    <source>
        <strain evidence="1 2">M8UP30</strain>
    </source>
</reference>